<comment type="caution">
    <text evidence="10">The sequence shown here is derived from an EMBL/GenBank/DDBJ whole genome shotgun (WGS) entry which is preliminary data.</text>
</comment>
<evidence type="ECO:0000256" key="9">
    <source>
        <dbReference type="SAM" id="MobiDB-lite"/>
    </source>
</evidence>
<dbReference type="Proteomes" id="UP001628179">
    <property type="component" value="Unassembled WGS sequence"/>
</dbReference>
<proteinExistence type="inferred from homology"/>
<feature type="compositionally biased region" description="Basic and acidic residues" evidence="9">
    <location>
        <begin position="254"/>
        <end position="263"/>
    </location>
</feature>
<evidence type="ECO:0000313" key="11">
    <source>
        <dbReference type="Proteomes" id="UP001628179"/>
    </source>
</evidence>
<organism evidence="10 11">
    <name type="scientific">Madurella fahalii</name>
    <dbReference type="NCBI Taxonomy" id="1157608"/>
    <lineage>
        <taxon>Eukaryota</taxon>
        <taxon>Fungi</taxon>
        <taxon>Dikarya</taxon>
        <taxon>Ascomycota</taxon>
        <taxon>Pezizomycotina</taxon>
        <taxon>Sordariomycetes</taxon>
        <taxon>Sordariomycetidae</taxon>
        <taxon>Sordariales</taxon>
        <taxon>Sordariales incertae sedis</taxon>
        <taxon>Madurella</taxon>
    </lineage>
</organism>
<keyword evidence="11" id="KW-1185">Reference proteome</keyword>
<dbReference type="Pfam" id="PF10153">
    <property type="entry name" value="Efg1"/>
    <property type="match status" value="1"/>
</dbReference>
<evidence type="ECO:0000256" key="4">
    <source>
        <dbReference type="ARBA" id="ARBA00018689"/>
    </source>
</evidence>
<keyword evidence="6" id="KW-0698">rRNA processing</keyword>
<dbReference type="EMBL" id="BAAFSV010000006">
    <property type="protein sequence ID" value="GAB1320601.1"/>
    <property type="molecule type" value="Genomic_DNA"/>
</dbReference>
<evidence type="ECO:0000256" key="3">
    <source>
        <dbReference type="ARBA" id="ARBA00006916"/>
    </source>
</evidence>
<evidence type="ECO:0000256" key="5">
    <source>
        <dbReference type="ARBA" id="ARBA00019827"/>
    </source>
</evidence>
<keyword evidence="7" id="KW-0175">Coiled coil</keyword>
<feature type="region of interest" description="Disordered" evidence="9">
    <location>
        <begin position="22"/>
        <end position="43"/>
    </location>
</feature>
<evidence type="ECO:0000256" key="1">
    <source>
        <dbReference type="ARBA" id="ARBA00002773"/>
    </source>
</evidence>
<dbReference type="GeneID" id="98181553"/>
<dbReference type="InterPro" id="IPR019310">
    <property type="entry name" value="Efg1"/>
</dbReference>
<evidence type="ECO:0000256" key="6">
    <source>
        <dbReference type="ARBA" id="ARBA00022552"/>
    </source>
</evidence>
<evidence type="ECO:0000256" key="2">
    <source>
        <dbReference type="ARBA" id="ARBA00004604"/>
    </source>
</evidence>
<reference evidence="10 11" key="1">
    <citation type="submission" date="2024-09" db="EMBL/GenBank/DDBJ databases">
        <title>Itraconazole resistance in Madurella fahalii resulting from another homologue of gene encoding cytochrome P450 14-alpha sterol demethylase (CYP51).</title>
        <authorList>
            <person name="Yoshioka I."/>
            <person name="Fahal A.H."/>
            <person name="Kaneko S."/>
            <person name="Yaguchi T."/>
        </authorList>
    </citation>
    <scope>NUCLEOTIDE SEQUENCE [LARGE SCALE GENOMIC DNA]</scope>
    <source>
        <strain evidence="10 11">IFM 68171</strain>
    </source>
</reference>
<comment type="subcellular location">
    <subcellularLocation>
        <location evidence="2">Nucleus</location>
        <location evidence="2">Nucleolus</location>
    </subcellularLocation>
</comment>
<feature type="region of interest" description="Disordered" evidence="9">
    <location>
        <begin position="204"/>
        <end position="280"/>
    </location>
</feature>
<keyword evidence="8" id="KW-0539">Nucleus</keyword>
<feature type="compositionally biased region" description="Polar residues" evidence="9">
    <location>
        <begin position="205"/>
        <end position="220"/>
    </location>
</feature>
<evidence type="ECO:0000313" key="10">
    <source>
        <dbReference type="EMBL" id="GAB1320601.1"/>
    </source>
</evidence>
<dbReference type="InterPro" id="IPR050786">
    <property type="entry name" value="EFG1_rRNA-proc"/>
</dbReference>
<evidence type="ECO:0000256" key="8">
    <source>
        <dbReference type="ARBA" id="ARBA00023242"/>
    </source>
</evidence>
<dbReference type="RefSeq" id="XP_070922331.1">
    <property type="nucleotide sequence ID" value="XM_071066230.1"/>
</dbReference>
<dbReference type="PANTHER" id="PTHR33911">
    <property type="entry name" value="RRNA-PROCESSING PROTEIN EFG1"/>
    <property type="match status" value="1"/>
</dbReference>
<sequence>MGKKRPHPGAESLGIDFEGVARKRHRTNRGLKARPKKPVDDSLNGIKKRARAIERLLARDNLKIPANKQNELERELAAHRERIAEAQTKKERSKMIQKYHMVRFFERKKAMRLEKQLEKKLAQTTDPDEAAQLKADLHVAQVDIDYARYFPFMEPYISLYAKAASGERDGEGTAAHYLRSPRPPMWAVIEKIREEGDAALEKLQNRQAQDGSSSTASRQPQEGDATAKRLSSTKGTKNGVPPQSIRKPQLGSVKVDEAAGHAGDDDECSDSDGGGFFEED</sequence>
<dbReference type="PANTHER" id="PTHR33911:SF1">
    <property type="entry name" value="RRNA-PROCESSING PROTEIN EFG1"/>
    <property type="match status" value="1"/>
</dbReference>
<accession>A0ABQ0GS83</accession>
<name>A0ABQ0GS83_9PEZI</name>
<comment type="similarity">
    <text evidence="3">Belongs to the EFG1 family.</text>
</comment>
<gene>
    <name evidence="10" type="primary">efg1</name>
    <name evidence="10" type="ORF">MFIFM68171_10811</name>
</gene>
<protein>
    <recommendedName>
        <fullName evidence="4">rRNA-processing protein EFG1</fullName>
    </recommendedName>
    <alternativeName>
        <fullName evidence="5">rRNA-processing protein efg1</fullName>
    </alternativeName>
</protein>
<feature type="compositionally biased region" description="Basic residues" evidence="9">
    <location>
        <begin position="22"/>
        <end position="36"/>
    </location>
</feature>
<evidence type="ECO:0000256" key="7">
    <source>
        <dbReference type="ARBA" id="ARBA00023054"/>
    </source>
</evidence>
<comment type="function">
    <text evidence="1">Involved in rRNA processing.</text>
</comment>